<evidence type="ECO:0000256" key="2">
    <source>
        <dbReference type="SAM" id="MobiDB-lite"/>
    </source>
</evidence>
<dbReference type="InterPro" id="IPR036875">
    <property type="entry name" value="Znf_CCHC_sf"/>
</dbReference>
<feature type="region of interest" description="Disordered" evidence="2">
    <location>
        <begin position="249"/>
        <end position="326"/>
    </location>
</feature>
<dbReference type="PANTHER" id="PTHR33223">
    <property type="entry name" value="CCHC-TYPE DOMAIN-CONTAINING PROTEIN"/>
    <property type="match status" value="1"/>
</dbReference>
<feature type="compositionally biased region" description="Polar residues" evidence="2">
    <location>
        <begin position="488"/>
        <end position="516"/>
    </location>
</feature>
<gene>
    <name evidence="4" type="ORF">GGI15_004596</name>
</gene>
<accession>A0A9W8H884</accession>
<feature type="region of interest" description="Disordered" evidence="2">
    <location>
        <begin position="338"/>
        <end position="358"/>
    </location>
</feature>
<dbReference type="Pfam" id="PF03732">
    <property type="entry name" value="Retrotrans_gag"/>
    <property type="match status" value="1"/>
</dbReference>
<evidence type="ECO:0000256" key="1">
    <source>
        <dbReference type="PROSITE-ProRule" id="PRU00047"/>
    </source>
</evidence>
<feature type="compositionally biased region" description="Polar residues" evidence="2">
    <location>
        <begin position="412"/>
        <end position="423"/>
    </location>
</feature>
<keyword evidence="1" id="KW-0863">Zinc-finger</keyword>
<dbReference type="SMART" id="SM00343">
    <property type="entry name" value="ZnF_C2HC"/>
    <property type="match status" value="1"/>
</dbReference>
<dbReference type="Proteomes" id="UP001140172">
    <property type="component" value="Unassembled WGS sequence"/>
</dbReference>
<feature type="domain" description="CCHC-type" evidence="3">
    <location>
        <begin position="389"/>
        <end position="402"/>
    </location>
</feature>
<dbReference type="PROSITE" id="PS50158">
    <property type="entry name" value="ZF_CCHC"/>
    <property type="match status" value="1"/>
</dbReference>
<evidence type="ECO:0000313" key="4">
    <source>
        <dbReference type="EMBL" id="KAJ2777172.1"/>
    </source>
</evidence>
<evidence type="ECO:0000313" key="5">
    <source>
        <dbReference type="Proteomes" id="UP001140172"/>
    </source>
</evidence>
<dbReference type="Gene3D" id="4.10.60.10">
    <property type="entry name" value="Zinc finger, CCHC-type"/>
    <property type="match status" value="1"/>
</dbReference>
<dbReference type="OrthoDB" id="5371740at2759"/>
<proteinExistence type="predicted"/>
<evidence type="ECO:0000259" key="3">
    <source>
        <dbReference type="PROSITE" id="PS50158"/>
    </source>
</evidence>
<dbReference type="InterPro" id="IPR001878">
    <property type="entry name" value="Znf_CCHC"/>
</dbReference>
<feature type="region of interest" description="Disordered" evidence="2">
    <location>
        <begin position="395"/>
        <end position="476"/>
    </location>
</feature>
<feature type="compositionally biased region" description="Low complexity" evidence="2">
    <location>
        <begin position="425"/>
        <end position="437"/>
    </location>
</feature>
<reference evidence="4" key="1">
    <citation type="submission" date="2022-07" db="EMBL/GenBank/DDBJ databases">
        <title>Phylogenomic reconstructions and comparative analyses of Kickxellomycotina fungi.</title>
        <authorList>
            <person name="Reynolds N.K."/>
            <person name="Stajich J.E."/>
            <person name="Barry K."/>
            <person name="Grigoriev I.V."/>
            <person name="Crous P."/>
            <person name="Smith M.E."/>
        </authorList>
    </citation>
    <scope>NUCLEOTIDE SEQUENCE</scope>
    <source>
        <strain evidence="4">BCRC 34489</strain>
    </source>
</reference>
<feature type="compositionally biased region" description="Acidic residues" evidence="2">
    <location>
        <begin position="269"/>
        <end position="278"/>
    </location>
</feature>
<dbReference type="AlphaFoldDB" id="A0A9W8H884"/>
<comment type="caution">
    <text evidence="4">The sequence shown here is derived from an EMBL/GenBank/DDBJ whole genome shotgun (WGS) entry which is preliminary data.</text>
</comment>
<dbReference type="PANTHER" id="PTHR33223:SF6">
    <property type="entry name" value="CCHC-TYPE DOMAIN-CONTAINING PROTEIN"/>
    <property type="match status" value="1"/>
</dbReference>
<dbReference type="SUPFAM" id="SSF57756">
    <property type="entry name" value="Retrovirus zinc finger-like domains"/>
    <property type="match status" value="1"/>
</dbReference>
<feature type="region of interest" description="Disordered" evidence="2">
    <location>
        <begin position="488"/>
        <end position="529"/>
    </location>
</feature>
<keyword evidence="5" id="KW-1185">Reference proteome</keyword>
<organism evidence="4 5">
    <name type="scientific">Coemansia interrupta</name>
    <dbReference type="NCBI Taxonomy" id="1126814"/>
    <lineage>
        <taxon>Eukaryota</taxon>
        <taxon>Fungi</taxon>
        <taxon>Fungi incertae sedis</taxon>
        <taxon>Zoopagomycota</taxon>
        <taxon>Kickxellomycotina</taxon>
        <taxon>Kickxellomycetes</taxon>
        <taxon>Kickxellales</taxon>
        <taxon>Kickxellaceae</taxon>
        <taxon>Coemansia</taxon>
    </lineage>
</organism>
<keyword evidence="1" id="KW-0479">Metal-binding</keyword>
<keyword evidence="1" id="KW-0862">Zinc</keyword>
<dbReference type="EMBL" id="JANBUM010000436">
    <property type="protein sequence ID" value="KAJ2777172.1"/>
    <property type="molecule type" value="Genomic_DNA"/>
</dbReference>
<dbReference type="GO" id="GO:0003676">
    <property type="term" value="F:nucleic acid binding"/>
    <property type="evidence" value="ECO:0007669"/>
    <property type="project" value="InterPro"/>
</dbReference>
<dbReference type="Pfam" id="PF00098">
    <property type="entry name" value="zf-CCHC"/>
    <property type="match status" value="1"/>
</dbReference>
<name>A0A9W8H884_9FUNG</name>
<protein>
    <recommendedName>
        <fullName evidence="3">CCHC-type domain-containing protein</fullName>
    </recommendedName>
</protein>
<sequence length="529" mass="57255">MEEDGPAFISFNGLPDEDVYEFVQSVDSLRKHFKWSSQITFCYARTMLKGAARKIIQGGGNSNTGGGKAGDSAKNGKSLADEALDPNSWGNLKSALVFEFSDQYQQDRLLVQLLSIKQQTGESGSEYAQRFVGLVSDLVASHPLDSGVLATLFANGLRSEKMRWELLMRRFNSVDRAVGYVAPDQLYRAAKLVPLLSPISVGPPPVSDAAGDLSPTSDSPSAFAAPISGSTSAFIDEADALSTQEVYGHPTAAPPLARGSTANGASFSLDDDEQEEQLAEASGYWTPPRLPDAQQRRHHRQAAESPSHTRPRQATAPAVHQGVGLEPLDMRSLGRTQSMASMRSVSDSVSGDLDDRKSSELTSLAEQLENLSFVLREKSDERRRRPRLCYRCRQKGHVASDCSLPPDAVTPKHQQQSRENLGLQSPASAGPAAHPAEGTGGGRTGERQQHQGRRQSRAPLARSNTVSSASSSLPWRASSVAVYNSIVESSRVSSQPNSPLGNRRYTQSWGWNSGQQHQRHLSSGGPKHQ</sequence>
<dbReference type="GO" id="GO:0008270">
    <property type="term" value="F:zinc ion binding"/>
    <property type="evidence" value="ECO:0007669"/>
    <property type="project" value="UniProtKB-KW"/>
</dbReference>
<feature type="compositionally biased region" description="Low complexity" evidence="2">
    <location>
        <begin position="467"/>
        <end position="476"/>
    </location>
</feature>
<dbReference type="InterPro" id="IPR005162">
    <property type="entry name" value="Retrotrans_gag_dom"/>
</dbReference>